<reference evidence="2 3" key="1">
    <citation type="submission" date="2021-01" db="EMBL/GenBank/DDBJ databases">
        <title>Chromosome-level genome assembly of a human fungal pathogen reveals clustering of transcriptionally co-regulated genes.</title>
        <authorList>
            <person name="Voorhies M."/>
            <person name="Cohen S."/>
            <person name="Shea T.P."/>
            <person name="Petrus S."/>
            <person name="Munoz J.F."/>
            <person name="Poplawski S."/>
            <person name="Goldman W.E."/>
            <person name="Michael T."/>
            <person name="Cuomo C.A."/>
            <person name="Sil A."/>
            <person name="Beyhan S."/>
        </authorList>
    </citation>
    <scope>NUCLEOTIDE SEQUENCE [LARGE SCALE GENOMIC DNA]</scope>
    <source>
        <strain evidence="2 3">G184AR</strain>
    </source>
</reference>
<comment type="caution">
    <text evidence="2">The sequence shown here is derived from an EMBL/GenBank/DDBJ whole genome shotgun (WGS) entry which is preliminary data.</text>
</comment>
<sequence length="84" mass="9470">MKLTLLFPQLIFATIIQYVSAKVSLLNLNDNIPQDISTPNSILDSRFIRCQDLPCTSSGYCFNSHCGPCVHWPDENIPFCTPDH</sequence>
<organism evidence="2 3">
    <name type="scientific">Ajellomyces capsulatus</name>
    <name type="common">Darling's disease fungus</name>
    <name type="synonym">Histoplasma capsulatum</name>
    <dbReference type="NCBI Taxonomy" id="5037"/>
    <lineage>
        <taxon>Eukaryota</taxon>
        <taxon>Fungi</taxon>
        <taxon>Dikarya</taxon>
        <taxon>Ascomycota</taxon>
        <taxon>Pezizomycotina</taxon>
        <taxon>Eurotiomycetes</taxon>
        <taxon>Eurotiomycetidae</taxon>
        <taxon>Onygenales</taxon>
        <taxon>Ajellomycetaceae</taxon>
        <taxon>Histoplasma</taxon>
    </lineage>
</organism>
<protein>
    <recommendedName>
        <fullName evidence="4">Secreted protein</fullName>
    </recommendedName>
</protein>
<evidence type="ECO:0000313" key="3">
    <source>
        <dbReference type="Proteomes" id="UP000670092"/>
    </source>
</evidence>
<dbReference type="VEuPathDB" id="FungiDB:I7I52_04136"/>
<gene>
    <name evidence="2" type="ORF">I7I52_04136</name>
</gene>
<name>A0A8H8D819_AJECA</name>
<feature type="signal peptide" evidence="1">
    <location>
        <begin position="1"/>
        <end position="21"/>
    </location>
</feature>
<feature type="chain" id="PRO_5034492511" description="Secreted protein" evidence="1">
    <location>
        <begin position="22"/>
        <end position="84"/>
    </location>
</feature>
<keyword evidence="1" id="KW-0732">Signal</keyword>
<dbReference type="Proteomes" id="UP000670092">
    <property type="component" value="Unassembled WGS sequence"/>
</dbReference>
<evidence type="ECO:0000313" key="2">
    <source>
        <dbReference type="EMBL" id="KAG5305465.1"/>
    </source>
</evidence>
<dbReference type="AlphaFoldDB" id="A0A8H8D819"/>
<evidence type="ECO:0000256" key="1">
    <source>
        <dbReference type="SAM" id="SignalP"/>
    </source>
</evidence>
<accession>A0A8H8D819</accession>
<evidence type="ECO:0008006" key="4">
    <source>
        <dbReference type="Google" id="ProtNLM"/>
    </source>
</evidence>
<dbReference type="EMBL" id="JAEVHI010000001">
    <property type="protein sequence ID" value="KAG5305465.1"/>
    <property type="molecule type" value="Genomic_DNA"/>
</dbReference>
<proteinExistence type="predicted"/>